<keyword evidence="1" id="KW-0175">Coiled coil</keyword>
<evidence type="ECO:0000256" key="1">
    <source>
        <dbReference type="SAM" id="Coils"/>
    </source>
</evidence>
<dbReference type="AlphaFoldDB" id="E8T6Y5"/>
<sequence>MLEIIAAAVIGTVTGAALSRLLASREDELRALESLQREKEVIFREASSLRQELDRLVREKEEIVRKYEEELQRKSRQLQVQLSENSRLMEQLSLLQLEKKSLENTVATLESRLRSSIPREVIRSLTGAEKLLQQMKEYLRTGKVNNYRLVSSDEHDKLFARVFASERKVFLTSPFITEDAVKKRLPEIEAFLEREDSTLFLVIGREWNTVRFGDEGLLLLARTLSKANGRVKLFADNVHHKVLAGENSVTITSYNFLSKNNRLREVGVEIDDSELARKLVNLEIENLKNSSTARRVIYERFRVVKVESSTSGKTYRVETSLEELPRVYFPLEIEPKEGTTYEAVLIQKINGDTYTQVIAAAAD</sequence>
<keyword evidence="2" id="KW-0614">Plasmid</keyword>
<feature type="coiled-coil region" evidence="1">
    <location>
        <begin position="18"/>
        <end position="112"/>
    </location>
</feature>
<dbReference type="HOGENOM" id="CLU_762751_0_0_0"/>
<evidence type="ECO:0000313" key="2">
    <source>
        <dbReference type="EMBL" id="ADU97706.1"/>
    </source>
</evidence>
<dbReference type="EMBL" id="CP002445">
    <property type="protein sequence ID" value="ADU97706.1"/>
    <property type="molecule type" value="Genomic_DNA"/>
</dbReference>
<organism evidence="2 3">
    <name type="scientific">Thermovibrio ammonificans (strain DSM 15698 / JCM 12110 / HB-1)</name>
    <dbReference type="NCBI Taxonomy" id="648996"/>
    <lineage>
        <taxon>Bacteria</taxon>
        <taxon>Pseudomonadati</taxon>
        <taxon>Aquificota</taxon>
        <taxon>Aquificia</taxon>
        <taxon>Desulfurobacteriales</taxon>
        <taxon>Desulfurobacteriaceae</taxon>
        <taxon>Thermovibrio</taxon>
    </lineage>
</organism>
<proteinExistence type="predicted"/>
<name>E8T6Y5_THEA1</name>
<dbReference type="eggNOG" id="COG1502">
    <property type="taxonomic scope" value="Bacteria"/>
</dbReference>
<geneLocation type="plasmid" evidence="2 3">
    <name>pTHEAM01</name>
</geneLocation>
<keyword evidence="3" id="KW-1185">Reference proteome</keyword>
<accession>E8T6Y5</accession>
<gene>
    <name evidence="2" type="ordered locus">Theam_1750</name>
</gene>
<dbReference type="KEGG" id="tam:Theam_1750"/>
<dbReference type="RefSeq" id="WP_013524910.1">
    <property type="nucleotide sequence ID" value="NC_014917.1"/>
</dbReference>
<evidence type="ECO:0000313" key="3">
    <source>
        <dbReference type="Proteomes" id="UP000006362"/>
    </source>
</evidence>
<reference evidence="2" key="1">
    <citation type="submission" date="2011-01" db="EMBL/GenBank/DDBJ databases">
        <title>Complete sequence of plasmid of Thermovibrio ammonificans HB-1.</title>
        <authorList>
            <consortium name="US DOE Joint Genome Institute"/>
            <person name="Lucas S."/>
            <person name="Copeland A."/>
            <person name="Lapidus A."/>
            <person name="Cheng J.-F."/>
            <person name="Goodwin L."/>
            <person name="Pitluck S."/>
            <person name="Davenport K."/>
            <person name="Detter J.C."/>
            <person name="Han C."/>
            <person name="Tapia R."/>
            <person name="Land M."/>
            <person name="Hauser L."/>
            <person name="Kyrpides N."/>
            <person name="Ivanova N."/>
            <person name="Ovchinnikova G."/>
            <person name="Vetriani C."/>
            <person name="Woyke T."/>
        </authorList>
    </citation>
    <scope>NUCLEOTIDE SEQUENCE [LARGE SCALE GENOMIC DNA]</scope>
    <source>
        <strain evidence="2">HB-1</strain>
        <plasmid evidence="2">pTHEAM01</plasmid>
    </source>
</reference>
<dbReference type="Proteomes" id="UP000006362">
    <property type="component" value="Plasmid pTHEAM01"/>
</dbReference>
<protein>
    <submittedName>
        <fullName evidence="2">Uncharacterized protein</fullName>
    </submittedName>
</protein>